<reference evidence="2 3" key="1">
    <citation type="submission" date="2024-08" db="EMBL/GenBank/DDBJ databases">
        <authorList>
            <person name="Cucini C."/>
            <person name="Frati F."/>
        </authorList>
    </citation>
    <scope>NUCLEOTIDE SEQUENCE [LARGE SCALE GENOMIC DNA]</scope>
</reference>
<evidence type="ECO:0000313" key="2">
    <source>
        <dbReference type="EMBL" id="CAL8146057.1"/>
    </source>
</evidence>
<gene>
    <name evidence="2" type="ORF">ODALV1_LOCUS30689</name>
</gene>
<keyword evidence="1" id="KW-1133">Transmembrane helix</keyword>
<accession>A0ABP1S8Z8</accession>
<feature type="transmembrane region" description="Helical" evidence="1">
    <location>
        <begin position="275"/>
        <end position="296"/>
    </location>
</feature>
<sequence>MTHSTQIFQRICKHSGSLGTLLFRWNPEVQRLEHVAAIEEPTIKMKARICTLLVAIIMLQLAYSKLIIHKVNSTFYDIQNALALIILICTNVYSHSFGTSNDKVLDIISYINAIVMWTEKRNKTLLKETLLDKISMQHAHMLFFSDLSLAVSFLFGLYWNDPCQDFMVGSFVLEECRAWKITSSDGIFGMLAWFSKLPLKLTVFLVNLWVWNTGLNAAVFALGVINILCSITLRENLKRLRVEWSAKTISKFQAAMSFRHIQILIQMLNTLQQGYFMYNLMVPAILIQALSLTCLLKQPVVMEAIVPISVYLITVIDSMYNTMISMGGMAAICNESKRCLASIRKYDRCLKQHIVQTKELKWWRRFCKSCDFLKIRFGTNNFLEALTPLNCIDFGNNLAVQVLLLEASSL</sequence>
<feature type="transmembrane region" description="Helical" evidence="1">
    <location>
        <begin position="208"/>
        <end position="231"/>
    </location>
</feature>
<feature type="transmembrane region" description="Helical" evidence="1">
    <location>
        <begin position="49"/>
        <end position="68"/>
    </location>
</feature>
<proteinExistence type="predicted"/>
<dbReference type="Proteomes" id="UP001642540">
    <property type="component" value="Unassembled WGS sequence"/>
</dbReference>
<keyword evidence="1" id="KW-0472">Membrane</keyword>
<comment type="caution">
    <text evidence="2">The sequence shown here is derived from an EMBL/GenBank/DDBJ whole genome shotgun (WGS) entry which is preliminary data.</text>
</comment>
<feature type="transmembrane region" description="Helical" evidence="1">
    <location>
        <begin position="141"/>
        <end position="159"/>
    </location>
</feature>
<organism evidence="2 3">
    <name type="scientific">Orchesella dallaii</name>
    <dbReference type="NCBI Taxonomy" id="48710"/>
    <lineage>
        <taxon>Eukaryota</taxon>
        <taxon>Metazoa</taxon>
        <taxon>Ecdysozoa</taxon>
        <taxon>Arthropoda</taxon>
        <taxon>Hexapoda</taxon>
        <taxon>Collembola</taxon>
        <taxon>Entomobryomorpha</taxon>
        <taxon>Entomobryoidea</taxon>
        <taxon>Orchesellidae</taxon>
        <taxon>Orchesellinae</taxon>
        <taxon>Orchesella</taxon>
    </lineage>
</organism>
<evidence type="ECO:0000313" key="3">
    <source>
        <dbReference type="Proteomes" id="UP001642540"/>
    </source>
</evidence>
<protein>
    <recommendedName>
        <fullName evidence="4">Gustatory receptor</fullName>
    </recommendedName>
</protein>
<keyword evidence="3" id="KW-1185">Reference proteome</keyword>
<name>A0ABP1S8Z8_9HEXA</name>
<feature type="transmembrane region" description="Helical" evidence="1">
    <location>
        <begin position="308"/>
        <end position="332"/>
    </location>
</feature>
<evidence type="ECO:0008006" key="4">
    <source>
        <dbReference type="Google" id="ProtNLM"/>
    </source>
</evidence>
<dbReference type="EMBL" id="CAXLJM020000164">
    <property type="protein sequence ID" value="CAL8146057.1"/>
    <property type="molecule type" value="Genomic_DNA"/>
</dbReference>
<keyword evidence="1" id="KW-0812">Transmembrane</keyword>
<evidence type="ECO:0000256" key="1">
    <source>
        <dbReference type="SAM" id="Phobius"/>
    </source>
</evidence>
<feature type="transmembrane region" description="Helical" evidence="1">
    <location>
        <begin position="74"/>
        <end position="93"/>
    </location>
</feature>